<keyword evidence="7" id="KW-0175">Coiled coil</keyword>
<reference evidence="10 11" key="1">
    <citation type="submission" date="2019-05" db="EMBL/GenBank/DDBJ databases">
        <authorList>
            <person name="Qu J.-H."/>
        </authorList>
    </citation>
    <scope>NUCLEOTIDE SEQUENCE [LARGE SCALE GENOMIC DNA]</scope>
    <source>
        <strain evidence="10 11">T17</strain>
    </source>
</reference>
<dbReference type="InterPro" id="IPR036097">
    <property type="entry name" value="HisK_dim/P_sf"/>
</dbReference>
<dbReference type="Gene3D" id="3.30.565.10">
    <property type="entry name" value="Histidine kinase-like ATPase, C-terminal domain"/>
    <property type="match status" value="1"/>
</dbReference>
<dbReference type="SMART" id="SM00388">
    <property type="entry name" value="HisKA"/>
    <property type="match status" value="1"/>
</dbReference>
<dbReference type="AlphaFoldDB" id="A0A5R9L199"/>
<dbReference type="InterPro" id="IPR035965">
    <property type="entry name" value="PAS-like_dom_sf"/>
</dbReference>
<dbReference type="Gene3D" id="3.30.450.20">
    <property type="entry name" value="PAS domain"/>
    <property type="match status" value="1"/>
</dbReference>
<evidence type="ECO:0000256" key="4">
    <source>
        <dbReference type="ARBA" id="ARBA00022679"/>
    </source>
</evidence>
<dbReference type="InterPro" id="IPR005467">
    <property type="entry name" value="His_kinase_dom"/>
</dbReference>
<dbReference type="InterPro" id="IPR050351">
    <property type="entry name" value="BphY/WalK/GraS-like"/>
</dbReference>
<dbReference type="GO" id="GO:0000155">
    <property type="term" value="F:phosphorelay sensor kinase activity"/>
    <property type="evidence" value="ECO:0007669"/>
    <property type="project" value="InterPro"/>
</dbReference>
<dbReference type="GO" id="GO:0007234">
    <property type="term" value="P:osmosensory signaling via phosphorelay pathway"/>
    <property type="evidence" value="ECO:0007669"/>
    <property type="project" value="TreeGrafter"/>
</dbReference>
<dbReference type="InterPro" id="IPR036890">
    <property type="entry name" value="HATPase_C_sf"/>
</dbReference>
<keyword evidence="5" id="KW-0418">Kinase</keyword>
<evidence type="ECO:0000259" key="8">
    <source>
        <dbReference type="PROSITE" id="PS50109"/>
    </source>
</evidence>
<dbReference type="PANTHER" id="PTHR42878:SF15">
    <property type="entry name" value="BACTERIOPHYTOCHROME"/>
    <property type="match status" value="1"/>
</dbReference>
<evidence type="ECO:0000256" key="3">
    <source>
        <dbReference type="ARBA" id="ARBA00022553"/>
    </source>
</evidence>
<dbReference type="InterPro" id="IPR004358">
    <property type="entry name" value="Sig_transdc_His_kin-like_C"/>
</dbReference>
<comment type="catalytic activity">
    <reaction evidence="1">
        <text>ATP + protein L-histidine = ADP + protein N-phospho-L-histidine.</text>
        <dbReference type="EC" id="2.7.13.3"/>
    </reaction>
</comment>
<dbReference type="InterPro" id="IPR059127">
    <property type="entry name" value="Diguanyl_cycl_sensor_dom"/>
</dbReference>
<dbReference type="Proteomes" id="UP000306402">
    <property type="component" value="Unassembled WGS sequence"/>
</dbReference>
<gene>
    <name evidence="10" type="ORF">FEN17_00675</name>
</gene>
<evidence type="ECO:0000259" key="9">
    <source>
        <dbReference type="PROSITE" id="PS50112"/>
    </source>
</evidence>
<dbReference type="InterPro" id="IPR003661">
    <property type="entry name" value="HisK_dim/P_dom"/>
</dbReference>
<feature type="domain" description="Histidine kinase" evidence="8">
    <location>
        <begin position="201"/>
        <end position="419"/>
    </location>
</feature>
<proteinExistence type="predicted"/>
<dbReference type="NCBIfam" id="TIGR00229">
    <property type="entry name" value="sensory_box"/>
    <property type="match status" value="1"/>
</dbReference>
<dbReference type="Pfam" id="PF02518">
    <property type="entry name" value="HATPase_c"/>
    <property type="match status" value="1"/>
</dbReference>
<feature type="domain" description="PAS" evidence="9">
    <location>
        <begin position="56"/>
        <end position="118"/>
    </location>
</feature>
<organism evidence="10 11">
    <name type="scientific">Dyadobacter luticola</name>
    <dbReference type="NCBI Taxonomy" id="1979387"/>
    <lineage>
        <taxon>Bacteria</taxon>
        <taxon>Pseudomonadati</taxon>
        <taxon>Bacteroidota</taxon>
        <taxon>Cytophagia</taxon>
        <taxon>Cytophagales</taxon>
        <taxon>Spirosomataceae</taxon>
        <taxon>Dyadobacter</taxon>
    </lineage>
</organism>
<evidence type="ECO:0000256" key="2">
    <source>
        <dbReference type="ARBA" id="ARBA00012438"/>
    </source>
</evidence>
<dbReference type="SUPFAM" id="SSF55874">
    <property type="entry name" value="ATPase domain of HSP90 chaperone/DNA topoisomerase II/histidine kinase"/>
    <property type="match status" value="1"/>
</dbReference>
<dbReference type="InterPro" id="IPR003594">
    <property type="entry name" value="HATPase_dom"/>
</dbReference>
<dbReference type="SUPFAM" id="SSF47384">
    <property type="entry name" value="Homodimeric domain of signal transducing histidine kinase"/>
    <property type="match status" value="1"/>
</dbReference>
<dbReference type="SUPFAM" id="SSF55785">
    <property type="entry name" value="PYP-like sensor domain (PAS domain)"/>
    <property type="match status" value="1"/>
</dbReference>
<evidence type="ECO:0000256" key="7">
    <source>
        <dbReference type="SAM" id="Coils"/>
    </source>
</evidence>
<dbReference type="GO" id="GO:0016020">
    <property type="term" value="C:membrane"/>
    <property type="evidence" value="ECO:0007669"/>
    <property type="project" value="UniProtKB-SubCell"/>
</dbReference>
<dbReference type="PANTHER" id="PTHR42878">
    <property type="entry name" value="TWO-COMPONENT HISTIDINE KINASE"/>
    <property type="match status" value="1"/>
</dbReference>
<evidence type="ECO:0000256" key="1">
    <source>
        <dbReference type="ARBA" id="ARBA00000085"/>
    </source>
</evidence>
<dbReference type="OrthoDB" id="9766459at2"/>
<dbReference type="PROSITE" id="PS50109">
    <property type="entry name" value="HIS_KIN"/>
    <property type="match status" value="1"/>
</dbReference>
<keyword evidence="6" id="KW-0472">Membrane</keyword>
<comment type="caution">
    <text evidence="10">The sequence shown here is derived from an EMBL/GenBank/DDBJ whole genome shotgun (WGS) entry which is preliminary data.</text>
</comment>
<dbReference type="FunFam" id="3.30.565.10:FF:000006">
    <property type="entry name" value="Sensor histidine kinase WalK"/>
    <property type="match status" value="1"/>
</dbReference>
<evidence type="ECO:0000256" key="6">
    <source>
        <dbReference type="ARBA" id="ARBA00023136"/>
    </source>
</evidence>
<dbReference type="CDD" id="cd00082">
    <property type="entry name" value="HisKA"/>
    <property type="match status" value="1"/>
</dbReference>
<dbReference type="RefSeq" id="WP_138363397.1">
    <property type="nucleotide sequence ID" value="NZ_VCEJ01000002.1"/>
</dbReference>
<dbReference type="SMART" id="SM00387">
    <property type="entry name" value="HATPase_c"/>
    <property type="match status" value="1"/>
</dbReference>
<dbReference type="GO" id="GO:0000156">
    <property type="term" value="F:phosphorelay response regulator activity"/>
    <property type="evidence" value="ECO:0007669"/>
    <property type="project" value="TreeGrafter"/>
</dbReference>
<keyword evidence="3" id="KW-0597">Phosphoprotein</keyword>
<dbReference type="GO" id="GO:0030295">
    <property type="term" value="F:protein kinase activator activity"/>
    <property type="evidence" value="ECO:0007669"/>
    <property type="project" value="TreeGrafter"/>
</dbReference>
<name>A0A5R9L199_9BACT</name>
<dbReference type="SMART" id="SM00091">
    <property type="entry name" value="PAS"/>
    <property type="match status" value="1"/>
</dbReference>
<dbReference type="PRINTS" id="PR00344">
    <property type="entry name" value="BCTRLSENSOR"/>
</dbReference>
<dbReference type="PROSITE" id="PS50112">
    <property type="entry name" value="PAS"/>
    <property type="match status" value="1"/>
</dbReference>
<evidence type="ECO:0000313" key="10">
    <source>
        <dbReference type="EMBL" id="TLV02188.1"/>
    </source>
</evidence>
<evidence type="ECO:0000256" key="5">
    <source>
        <dbReference type="ARBA" id="ARBA00022777"/>
    </source>
</evidence>
<dbReference type="EMBL" id="VCEJ01000002">
    <property type="protein sequence ID" value="TLV02188.1"/>
    <property type="molecule type" value="Genomic_DNA"/>
</dbReference>
<dbReference type="Gene3D" id="1.10.287.130">
    <property type="match status" value="1"/>
</dbReference>
<dbReference type="EC" id="2.7.13.3" evidence="2"/>
<protein>
    <recommendedName>
        <fullName evidence="2">histidine kinase</fullName>
        <ecNumber evidence="2">2.7.13.3</ecNumber>
    </recommendedName>
</protein>
<sequence>MNGSKTFEELVRENEELTMRLEEATETINAIRNGQVDALVVNDAGSGLQLYTLKTADQTYRVFIEKMNEGAVTLNEDGIVLYANSKFASMVDLPLSKVVGHPFELFIAENVKEHYKQLFSIGWKEDTKMELTIKRADGTVPCQLSVTTLLLDEGQALSVIVTDMTFQKNVQYLLKENNRQLARINAELEASNYDLQQFASVASHDLQEPLRKILIFSTMLKNKHREELPTESREHLDKIISASLRMRTMISDILNYSRLSTDDDHFDTVSLREVVEEVLDDYEILLKEKNVQVVLGEMPKIEGNRAQIKQVFQNLISNSIKFGKVGLPPIIEIDCKPTPDMPGAMCVITVDDNGIGFDAAYQERIFSLFERLNAKDKYEGSGIGLAITKKILDKHNGSISAESREGQGARFTIRLPLHRGRPVE</sequence>
<keyword evidence="11" id="KW-1185">Reference proteome</keyword>
<evidence type="ECO:0000313" key="11">
    <source>
        <dbReference type="Proteomes" id="UP000306402"/>
    </source>
</evidence>
<dbReference type="Pfam" id="PF24820">
    <property type="entry name" value="Diguanyl_cycl_sensor"/>
    <property type="match status" value="1"/>
</dbReference>
<dbReference type="InterPro" id="IPR000014">
    <property type="entry name" value="PAS"/>
</dbReference>
<dbReference type="Pfam" id="PF00512">
    <property type="entry name" value="HisKA"/>
    <property type="match status" value="1"/>
</dbReference>
<accession>A0A5R9L199</accession>
<feature type="coiled-coil region" evidence="7">
    <location>
        <begin position="7"/>
        <end position="34"/>
    </location>
</feature>
<keyword evidence="4" id="KW-0808">Transferase</keyword>
<dbReference type="CDD" id="cd00130">
    <property type="entry name" value="PAS"/>
    <property type="match status" value="1"/>
</dbReference>